<evidence type="ECO:0000313" key="10">
    <source>
        <dbReference type="Proteomes" id="UP001501169"/>
    </source>
</evidence>
<gene>
    <name evidence="9" type="ORF">GCM10009098_12270</name>
</gene>
<dbReference type="EMBL" id="BAAAEO010000002">
    <property type="protein sequence ID" value="GAA0546226.1"/>
    <property type="molecule type" value="Genomic_DNA"/>
</dbReference>
<reference evidence="10" key="1">
    <citation type="journal article" date="2019" name="Int. J. Syst. Evol. Microbiol.">
        <title>The Global Catalogue of Microorganisms (GCM) 10K type strain sequencing project: providing services to taxonomists for standard genome sequencing and annotation.</title>
        <authorList>
            <consortium name="The Broad Institute Genomics Platform"/>
            <consortium name="The Broad Institute Genome Sequencing Center for Infectious Disease"/>
            <person name="Wu L."/>
            <person name="Ma J."/>
        </authorList>
    </citation>
    <scope>NUCLEOTIDE SEQUENCE [LARGE SCALE GENOMIC DNA]</scope>
    <source>
        <strain evidence="10">JCM 14331</strain>
    </source>
</reference>
<dbReference type="SMART" id="SM00304">
    <property type="entry name" value="HAMP"/>
    <property type="match status" value="1"/>
</dbReference>
<evidence type="ECO:0000256" key="1">
    <source>
        <dbReference type="ARBA" id="ARBA00004370"/>
    </source>
</evidence>
<evidence type="ECO:0000259" key="8">
    <source>
        <dbReference type="PROSITE" id="PS50885"/>
    </source>
</evidence>
<keyword evidence="6" id="KW-1133">Transmembrane helix</keyword>
<evidence type="ECO:0000313" key="9">
    <source>
        <dbReference type="EMBL" id="GAA0546226.1"/>
    </source>
</evidence>
<feature type="domain" description="Methyl-accepting transducer" evidence="7">
    <location>
        <begin position="270"/>
        <end position="506"/>
    </location>
</feature>
<dbReference type="Proteomes" id="UP001501169">
    <property type="component" value="Unassembled WGS sequence"/>
</dbReference>
<dbReference type="CDD" id="cd06225">
    <property type="entry name" value="HAMP"/>
    <property type="match status" value="1"/>
</dbReference>
<dbReference type="RefSeq" id="WP_226766223.1">
    <property type="nucleotide sequence ID" value="NZ_BAAAEO010000002.1"/>
</dbReference>
<feature type="coiled-coil region" evidence="5">
    <location>
        <begin position="450"/>
        <end position="480"/>
    </location>
</feature>
<keyword evidence="10" id="KW-1185">Reference proteome</keyword>
<dbReference type="Gene3D" id="1.10.287.950">
    <property type="entry name" value="Methyl-accepting chemotaxis protein"/>
    <property type="match status" value="1"/>
</dbReference>
<dbReference type="InterPro" id="IPR004089">
    <property type="entry name" value="MCPsignal_dom"/>
</dbReference>
<comment type="caution">
    <text evidence="9">The sequence shown here is derived from an EMBL/GenBank/DDBJ whole genome shotgun (WGS) entry which is preliminary data.</text>
</comment>
<dbReference type="SMART" id="SM00283">
    <property type="entry name" value="MA"/>
    <property type="match status" value="1"/>
</dbReference>
<dbReference type="PROSITE" id="PS51257">
    <property type="entry name" value="PROKAR_LIPOPROTEIN"/>
    <property type="match status" value="1"/>
</dbReference>
<dbReference type="PANTHER" id="PTHR32089:SF120">
    <property type="entry name" value="METHYL-ACCEPTING CHEMOTAXIS PROTEIN TLPQ"/>
    <property type="match status" value="1"/>
</dbReference>
<keyword evidence="2 4" id="KW-0807">Transducer</keyword>
<sequence>MLLRKITIGKRAASSFALLTAVMLFLGCFSLSQLEKLNQATKEIDQHWLAGITTLLELNNRIGTVRLEGQRFRASRDTNVRAKSKALINQATADILQLEQQYHQRHLSDAEQAMLTALERRLTLYFDDLNQLISLAEQHNLTDAEAESLSLQLSQGGASISQHLQQLIAFNKAGSAQAAADNEQSYQQSTQLVQFTLFLAMLMTIVLAIILTRSIVLPVRKALFAAETIASGNLSQNIDCTGKDEPALLLHAMNVMRKNLKDVIENIRDSAVQLASATEEMNTVIWASTNDLQQQSNEIELTATAMSQMTSAVNEVAGNAVSTSELSQLSDREAKDGNQRVAQSISLIADLVTNVMSVSHKAESLATDTQNISKVLEVIRTIADQTNLLALNAAIEAARAGESGRGFAVVADEVRSLAQRTQQSTLEIENMINTVQQQTADTVHSLQFSAQQAETTLQQAKAADQALQQITRAISQINERNLTIAGATEQQALVAREVDLSLLKIRDLSTQTAAGASQTSQASQELSKLAVNLAGLVDRFAF</sequence>
<feature type="domain" description="HAMP" evidence="8">
    <location>
        <begin position="213"/>
        <end position="265"/>
    </location>
</feature>
<dbReference type="PROSITE" id="PS50885">
    <property type="entry name" value="HAMP"/>
    <property type="match status" value="1"/>
</dbReference>
<dbReference type="Pfam" id="PF00672">
    <property type="entry name" value="HAMP"/>
    <property type="match status" value="1"/>
</dbReference>
<dbReference type="CDD" id="cd11386">
    <property type="entry name" value="MCP_signal"/>
    <property type="match status" value="1"/>
</dbReference>
<dbReference type="InterPro" id="IPR003660">
    <property type="entry name" value="HAMP_dom"/>
</dbReference>
<feature type="transmembrane region" description="Helical" evidence="6">
    <location>
        <begin position="192"/>
        <end position="211"/>
    </location>
</feature>
<comment type="subcellular location">
    <subcellularLocation>
        <location evidence="1">Membrane</location>
    </subcellularLocation>
</comment>
<evidence type="ECO:0000256" key="4">
    <source>
        <dbReference type="PROSITE-ProRule" id="PRU00284"/>
    </source>
</evidence>
<evidence type="ECO:0000256" key="2">
    <source>
        <dbReference type="ARBA" id="ARBA00023224"/>
    </source>
</evidence>
<evidence type="ECO:0000256" key="5">
    <source>
        <dbReference type="SAM" id="Coils"/>
    </source>
</evidence>
<dbReference type="InterPro" id="IPR004090">
    <property type="entry name" value="Chemotax_Me-accpt_rcpt"/>
</dbReference>
<keyword evidence="6" id="KW-0472">Membrane</keyword>
<dbReference type="InterPro" id="IPR024478">
    <property type="entry name" value="HlyB_4HB_MCP"/>
</dbReference>
<organism evidence="9 10">
    <name type="scientific">Rheinheimera aquimaris</name>
    <dbReference type="NCBI Taxonomy" id="412437"/>
    <lineage>
        <taxon>Bacteria</taxon>
        <taxon>Pseudomonadati</taxon>
        <taxon>Pseudomonadota</taxon>
        <taxon>Gammaproteobacteria</taxon>
        <taxon>Chromatiales</taxon>
        <taxon>Chromatiaceae</taxon>
        <taxon>Rheinheimera</taxon>
    </lineage>
</organism>
<evidence type="ECO:0000256" key="3">
    <source>
        <dbReference type="ARBA" id="ARBA00029447"/>
    </source>
</evidence>
<dbReference type="Pfam" id="PF12729">
    <property type="entry name" value="4HB_MCP_1"/>
    <property type="match status" value="1"/>
</dbReference>
<protein>
    <submittedName>
        <fullName evidence="9">Methyl-accepting chemotaxis protein</fullName>
    </submittedName>
</protein>
<keyword evidence="5" id="KW-0175">Coiled coil</keyword>
<dbReference type="PROSITE" id="PS50111">
    <property type="entry name" value="CHEMOTAXIS_TRANSDUC_2"/>
    <property type="match status" value="1"/>
</dbReference>
<evidence type="ECO:0000256" key="6">
    <source>
        <dbReference type="SAM" id="Phobius"/>
    </source>
</evidence>
<evidence type="ECO:0000259" key="7">
    <source>
        <dbReference type="PROSITE" id="PS50111"/>
    </source>
</evidence>
<dbReference type="PRINTS" id="PR00260">
    <property type="entry name" value="CHEMTRNSDUCR"/>
</dbReference>
<dbReference type="SUPFAM" id="SSF58104">
    <property type="entry name" value="Methyl-accepting chemotaxis protein (MCP) signaling domain"/>
    <property type="match status" value="1"/>
</dbReference>
<proteinExistence type="inferred from homology"/>
<dbReference type="PANTHER" id="PTHR32089">
    <property type="entry name" value="METHYL-ACCEPTING CHEMOTAXIS PROTEIN MCPB"/>
    <property type="match status" value="1"/>
</dbReference>
<comment type="similarity">
    <text evidence="3">Belongs to the methyl-accepting chemotaxis (MCP) protein family.</text>
</comment>
<accession>A0ABP3NJC7</accession>
<name>A0ABP3NJC7_9GAMM</name>
<keyword evidence="6" id="KW-0812">Transmembrane</keyword>
<dbReference type="Pfam" id="PF00015">
    <property type="entry name" value="MCPsignal"/>
    <property type="match status" value="1"/>
</dbReference>